<proteinExistence type="inferred from homology"/>
<evidence type="ECO:0000256" key="3">
    <source>
        <dbReference type="ARBA" id="ARBA00023125"/>
    </source>
</evidence>
<evidence type="ECO:0000313" key="6">
    <source>
        <dbReference type="EMBL" id="MBU5675536.1"/>
    </source>
</evidence>
<sequence length="296" mass="33500">MNLQYLKAFYVTVRLNSISKAAKELHLTQPGLSMQIQSLEKDLEVTLLTRSNRGVELTEAGTVVFDYANTILSMQDNIERDLKNLKSNKKELLIGSCKAVGEYALPCSIYIYKQDFGDVDINFEISNTNDVIKNLLDRTINIGIIHGNVNAANIKTEKITSDRLLLVTSLPLMKDTITLDEFKKLPLIFRESGSGTHQTIKNALVPHGIKIEDLNIIYELNSMEAIKTSVLSGKGISFIPELSIKRELRDGHLKEISIESLDIFSEFFIAYREDHNLTIHEKEFIKFIKSSKRGFC</sequence>
<keyword evidence="2" id="KW-0805">Transcription regulation</keyword>
<evidence type="ECO:0000256" key="1">
    <source>
        <dbReference type="ARBA" id="ARBA00009437"/>
    </source>
</evidence>
<dbReference type="Proteomes" id="UP000779508">
    <property type="component" value="Unassembled WGS sequence"/>
</dbReference>
<gene>
    <name evidence="6" type="ORF">KQI88_03800</name>
</gene>
<evidence type="ECO:0000256" key="4">
    <source>
        <dbReference type="ARBA" id="ARBA00023163"/>
    </source>
</evidence>
<dbReference type="EMBL" id="JAHLQK010000001">
    <property type="protein sequence ID" value="MBU5675536.1"/>
    <property type="molecule type" value="Genomic_DNA"/>
</dbReference>
<dbReference type="PANTHER" id="PTHR30126:SF64">
    <property type="entry name" value="HTH-TYPE TRANSCRIPTIONAL REGULATOR CITR"/>
    <property type="match status" value="1"/>
</dbReference>
<dbReference type="PANTHER" id="PTHR30126">
    <property type="entry name" value="HTH-TYPE TRANSCRIPTIONAL REGULATOR"/>
    <property type="match status" value="1"/>
</dbReference>
<comment type="caution">
    <text evidence="6">The sequence shown here is derived from an EMBL/GenBank/DDBJ whole genome shotgun (WGS) entry which is preliminary data.</text>
</comment>
<protein>
    <submittedName>
        <fullName evidence="6">LysR family transcriptional regulator</fullName>
    </submittedName>
</protein>
<dbReference type="Pfam" id="PF00126">
    <property type="entry name" value="HTH_1"/>
    <property type="match status" value="1"/>
</dbReference>
<reference evidence="6 7" key="1">
    <citation type="submission" date="2021-06" db="EMBL/GenBank/DDBJ databases">
        <authorList>
            <person name="Sun Q."/>
            <person name="Li D."/>
        </authorList>
    </citation>
    <scope>NUCLEOTIDE SEQUENCE [LARGE SCALE GENOMIC DNA]</scope>
    <source>
        <strain evidence="6 7">MSJ-5</strain>
    </source>
</reference>
<evidence type="ECO:0000313" key="7">
    <source>
        <dbReference type="Proteomes" id="UP000779508"/>
    </source>
</evidence>
<evidence type="ECO:0000256" key="2">
    <source>
        <dbReference type="ARBA" id="ARBA00023015"/>
    </source>
</evidence>
<feature type="domain" description="HTH lysR-type" evidence="5">
    <location>
        <begin position="1"/>
        <end position="58"/>
    </location>
</feature>
<organism evidence="6 7">
    <name type="scientific">Alkaliphilus flagellatus</name>
    <dbReference type="NCBI Taxonomy" id="2841507"/>
    <lineage>
        <taxon>Bacteria</taxon>
        <taxon>Bacillati</taxon>
        <taxon>Bacillota</taxon>
        <taxon>Clostridia</taxon>
        <taxon>Peptostreptococcales</taxon>
        <taxon>Natronincolaceae</taxon>
        <taxon>Alkaliphilus</taxon>
    </lineage>
</organism>
<keyword evidence="7" id="KW-1185">Reference proteome</keyword>
<keyword evidence="3" id="KW-0238">DNA-binding</keyword>
<comment type="similarity">
    <text evidence="1">Belongs to the LysR transcriptional regulatory family.</text>
</comment>
<dbReference type="InterPro" id="IPR000847">
    <property type="entry name" value="LysR_HTH_N"/>
</dbReference>
<keyword evidence="4" id="KW-0804">Transcription</keyword>
<dbReference type="PROSITE" id="PS50931">
    <property type="entry name" value="HTH_LYSR"/>
    <property type="match status" value="1"/>
</dbReference>
<dbReference type="Pfam" id="PF03466">
    <property type="entry name" value="LysR_substrate"/>
    <property type="match status" value="1"/>
</dbReference>
<dbReference type="RefSeq" id="WP_216415006.1">
    <property type="nucleotide sequence ID" value="NZ_JAHLQK010000001.1"/>
</dbReference>
<evidence type="ECO:0000259" key="5">
    <source>
        <dbReference type="PROSITE" id="PS50931"/>
    </source>
</evidence>
<dbReference type="InterPro" id="IPR005119">
    <property type="entry name" value="LysR_subst-bd"/>
</dbReference>
<name>A0ABS6G073_9FIRM</name>
<accession>A0ABS6G073</accession>